<dbReference type="InterPro" id="IPR049464">
    <property type="entry name" value="TcpM-like_C"/>
</dbReference>
<keyword evidence="1" id="KW-0812">Transmembrane</keyword>
<dbReference type="RefSeq" id="WP_086323355.1">
    <property type="nucleotide sequence ID" value="NZ_NGKW01000003.1"/>
</dbReference>
<evidence type="ECO:0000259" key="2">
    <source>
        <dbReference type="Pfam" id="PF21497"/>
    </source>
</evidence>
<dbReference type="Proteomes" id="UP000194885">
    <property type="component" value="Unassembled WGS sequence"/>
</dbReference>
<accession>A0A242BDS9</accession>
<evidence type="ECO:0000313" key="3">
    <source>
        <dbReference type="EMBL" id="OTN93637.1"/>
    </source>
</evidence>
<evidence type="ECO:0000256" key="1">
    <source>
        <dbReference type="SAM" id="Phobius"/>
    </source>
</evidence>
<gene>
    <name evidence="3" type="ORF">A5810_001513</name>
</gene>
<dbReference type="EMBL" id="NGKW01000003">
    <property type="protein sequence ID" value="OTN93637.1"/>
    <property type="molecule type" value="Genomic_DNA"/>
</dbReference>
<sequence length="276" mass="32612">MKMITKKPSKYVFSETDIDEFVQSPEVYLYFEDFVTLIIDTNARLLRIYDYDQVSVVISKYTKDNQVILTEKLTLPVSAETNFEDLLVAFNRGKPQKMKQERIKTTKIKNKSKQTKNRGKRRVWLFIVLGVFVGLFGFQQFQLATFRMENQTLEREISDIQKLLSRDREIDTFSRFFLSSYFSKEKQNQAVYQEKLRKFVEIDTAKWAVPEGRLEGTYELGITYEKKQKINVSYMIALSNEQGQIETKKITFFLSMKKEKLRVCSEPQMITFSITE</sequence>
<evidence type="ECO:0000313" key="4">
    <source>
        <dbReference type="Proteomes" id="UP000194885"/>
    </source>
</evidence>
<keyword evidence="1" id="KW-1133">Transmembrane helix</keyword>
<comment type="caution">
    <text evidence="3">The sequence shown here is derived from an EMBL/GenBank/DDBJ whole genome shotgun (WGS) entry which is preliminary data.</text>
</comment>
<name>A0A242BDS9_ENTFC</name>
<dbReference type="Pfam" id="PF21497">
    <property type="entry name" value="TcpC-like_C"/>
    <property type="match status" value="1"/>
</dbReference>
<organism evidence="3 4">
    <name type="scientific">Enterococcus faecium</name>
    <name type="common">Streptococcus faecium</name>
    <dbReference type="NCBI Taxonomy" id="1352"/>
    <lineage>
        <taxon>Bacteria</taxon>
        <taxon>Bacillati</taxon>
        <taxon>Bacillota</taxon>
        <taxon>Bacilli</taxon>
        <taxon>Lactobacillales</taxon>
        <taxon>Enterococcaceae</taxon>
        <taxon>Enterococcus</taxon>
    </lineage>
</organism>
<protein>
    <recommendedName>
        <fullName evidence="2">Conjugal transfer protein-like C-terminal domain-containing protein</fullName>
    </recommendedName>
</protein>
<reference evidence="3 4" key="1">
    <citation type="submission" date="2017-05" db="EMBL/GenBank/DDBJ databases">
        <title>The Genome Sequence of Enterococcus faecium 7H8_DIV0219.</title>
        <authorList>
            <consortium name="The Broad Institute Genomics Platform"/>
            <consortium name="The Broad Institute Genomic Center for Infectious Diseases"/>
            <person name="Earl A."/>
            <person name="Manson A."/>
            <person name="Schwartman J."/>
            <person name="Gilmore M."/>
            <person name="Abouelleil A."/>
            <person name="Cao P."/>
            <person name="Chapman S."/>
            <person name="Cusick C."/>
            <person name="Shea T."/>
            <person name="Young S."/>
            <person name="Neafsey D."/>
            <person name="Nusbaum C."/>
            <person name="Birren B."/>
        </authorList>
    </citation>
    <scope>NUCLEOTIDE SEQUENCE [LARGE SCALE GENOMIC DNA]</scope>
    <source>
        <strain evidence="3 4">7H8_DIV0219</strain>
    </source>
</reference>
<proteinExistence type="predicted"/>
<dbReference type="AlphaFoldDB" id="A0A242BDS9"/>
<feature type="domain" description="Conjugal transfer protein-like C-terminal" evidence="2">
    <location>
        <begin position="169"/>
        <end position="274"/>
    </location>
</feature>
<keyword evidence="1" id="KW-0472">Membrane</keyword>
<feature type="transmembrane region" description="Helical" evidence="1">
    <location>
        <begin position="123"/>
        <end position="141"/>
    </location>
</feature>
<dbReference type="Gene3D" id="3.10.450.540">
    <property type="match status" value="1"/>
</dbReference>